<evidence type="ECO:0000313" key="2">
    <source>
        <dbReference type="EMBL" id="QQZ50609.1"/>
    </source>
</evidence>
<name>A0A974P566_9CAUL</name>
<evidence type="ECO:0000256" key="1">
    <source>
        <dbReference type="SAM" id="MobiDB-lite"/>
    </source>
</evidence>
<reference evidence="2" key="1">
    <citation type="submission" date="2021-01" db="EMBL/GenBank/DDBJ databases">
        <title>Genome sequence of Phenylobacterium sp. 20VBR1 isolated from a valley glaceir, Ny-Alesund, Svalbard.</title>
        <authorList>
            <person name="Thomas F.A."/>
            <person name="Krishnan K.P."/>
            <person name="Sinha R.K."/>
        </authorList>
    </citation>
    <scope>NUCLEOTIDE SEQUENCE</scope>
    <source>
        <strain evidence="2">20VBR1</strain>
    </source>
</reference>
<sequence length="122" mass="12804">MQITKSVTAAQIVPGSFIGTAEMPQKDGTGRSLEVHVFPPGVKMGEGHYGWDLKKGSMMTNGTVGKVVASKSGSAFDVSYSTGVRKIVVPAKTPSCRSSPARGPWSSPAPKCSWPPSRPRTA</sequence>
<proteinExistence type="predicted"/>
<feature type="region of interest" description="Disordered" evidence="1">
    <location>
        <begin position="92"/>
        <end position="122"/>
    </location>
</feature>
<protein>
    <submittedName>
        <fullName evidence="2">Uncharacterized protein</fullName>
    </submittedName>
</protein>
<gene>
    <name evidence="2" type="ORF">JKL49_03660</name>
</gene>
<dbReference type="AlphaFoldDB" id="A0A974P566"/>
<organism evidence="2">
    <name type="scientific">Phenylobacterium glaciei</name>
    <dbReference type="NCBI Taxonomy" id="2803784"/>
    <lineage>
        <taxon>Bacteria</taxon>
        <taxon>Pseudomonadati</taxon>
        <taxon>Pseudomonadota</taxon>
        <taxon>Alphaproteobacteria</taxon>
        <taxon>Caulobacterales</taxon>
        <taxon>Caulobacteraceae</taxon>
        <taxon>Phenylobacterium</taxon>
    </lineage>
</organism>
<dbReference type="EMBL" id="CP068570">
    <property type="protein sequence ID" value="QQZ50609.1"/>
    <property type="molecule type" value="Genomic_DNA"/>
</dbReference>
<accession>A0A974P566</accession>